<accession>A0A8B6GNZ2</accession>
<dbReference type="InterPro" id="IPR022041">
    <property type="entry name" value="Methyltransf_FA"/>
</dbReference>
<keyword evidence="1" id="KW-0472">Membrane</keyword>
<dbReference type="Pfam" id="PF12248">
    <property type="entry name" value="Methyltransf_FA"/>
    <property type="match status" value="1"/>
</dbReference>
<dbReference type="EMBL" id="UYJE01008763">
    <property type="protein sequence ID" value="VDI67073.1"/>
    <property type="molecule type" value="Genomic_DNA"/>
</dbReference>
<dbReference type="AlphaFoldDB" id="A0A8B6GNZ2"/>
<dbReference type="PROSITE" id="PS50948">
    <property type="entry name" value="PAN"/>
    <property type="match status" value="1"/>
</dbReference>
<feature type="transmembrane region" description="Helical" evidence="1">
    <location>
        <begin position="39"/>
        <end position="59"/>
    </location>
</feature>
<evidence type="ECO:0000259" key="2">
    <source>
        <dbReference type="PROSITE" id="PS50948"/>
    </source>
</evidence>
<keyword evidence="4" id="KW-1185">Reference proteome</keyword>
<proteinExistence type="predicted"/>
<organism evidence="3 4">
    <name type="scientific">Mytilus galloprovincialis</name>
    <name type="common">Mediterranean mussel</name>
    <dbReference type="NCBI Taxonomy" id="29158"/>
    <lineage>
        <taxon>Eukaryota</taxon>
        <taxon>Metazoa</taxon>
        <taxon>Spiralia</taxon>
        <taxon>Lophotrochozoa</taxon>
        <taxon>Mollusca</taxon>
        <taxon>Bivalvia</taxon>
        <taxon>Autobranchia</taxon>
        <taxon>Pteriomorphia</taxon>
        <taxon>Mytilida</taxon>
        <taxon>Mytiloidea</taxon>
        <taxon>Mytilidae</taxon>
        <taxon>Mytilinae</taxon>
        <taxon>Mytilus</taxon>
    </lineage>
</organism>
<keyword evidence="1" id="KW-0812">Transmembrane</keyword>
<protein>
    <recommendedName>
        <fullName evidence="2">Apple domain-containing protein</fullName>
    </recommendedName>
</protein>
<dbReference type="InterPro" id="IPR003609">
    <property type="entry name" value="Pan_app"/>
</dbReference>
<reference evidence="3" key="1">
    <citation type="submission" date="2018-11" db="EMBL/GenBank/DDBJ databases">
        <authorList>
            <person name="Alioto T."/>
            <person name="Alioto T."/>
        </authorList>
    </citation>
    <scope>NUCLEOTIDE SEQUENCE</scope>
</reference>
<keyword evidence="1" id="KW-1133">Transmembrane helix</keyword>
<sequence length="286" mass="32696">MNKIYHNKRITYFSTVQTLFEIVIFFYNIGLSILRIKLFVFNITFPYILLLGANISVSIRAASGDKVFLTDCEAFPRNDYFLTFKLKGRKDAHLRLLPQKRTIKEPILQIGIAAWDNSKSIINKGSGLNNIVSEYNKRGILDENQFRDFWVSWENGHIQVGSGNEVNVNTFMEWQESCYFAVNDIEISGMHTSVLDWIFPFEATIMPFVVKCPLNEGFFKINDNCPEFEVIKSKEAGSISECGIHCKSYNSCRGFVFSFHTNTCDLVTDNAVGSVIQTVYKMKTST</sequence>
<dbReference type="PANTHER" id="PTHR36695:SF12">
    <property type="entry name" value="AGAP008648-PA"/>
    <property type="match status" value="1"/>
</dbReference>
<feature type="transmembrane region" description="Helical" evidence="1">
    <location>
        <begin position="12"/>
        <end position="33"/>
    </location>
</feature>
<evidence type="ECO:0000313" key="4">
    <source>
        <dbReference type="Proteomes" id="UP000596742"/>
    </source>
</evidence>
<feature type="domain" description="Apple" evidence="2">
    <location>
        <begin position="212"/>
        <end position="286"/>
    </location>
</feature>
<gene>
    <name evidence="3" type="ORF">MGAL_10B052409</name>
</gene>
<comment type="caution">
    <text evidence="3">The sequence shown here is derived from an EMBL/GenBank/DDBJ whole genome shotgun (WGS) entry which is preliminary data.</text>
</comment>
<dbReference type="PANTHER" id="PTHR36695">
    <property type="entry name" value="AGAP008648-PA"/>
    <property type="match status" value="1"/>
</dbReference>
<dbReference type="OrthoDB" id="6058372at2759"/>
<evidence type="ECO:0000256" key="1">
    <source>
        <dbReference type="SAM" id="Phobius"/>
    </source>
</evidence>
<dbReference type="Proteomes" id="UP000596742">
    <property type="component" value="Unassembled WGS sequence"/>
</dbReference>
<name>A0A8B6GNZ2_MYTGA</name>
<evidence type="ECO:0000313" key="3">
    <source>
        <dbReference type="EMBL" id="VDI67073.1"/>
    </source>
</evidence>